<evidence type="ECO:0000313" key="3">
    <source>
        <dbReference type="Proteomes" id="UP000182658"/>
    </source>
</evidence>
<feature type="compositionally biased region" description="Pro residues" evidence="1">
    <location>
        <begin position="39"/>
        <end position="48"/>
    </location>
</feature>
<dbReference type="EMBL" id="KV875127">
    <property type="protein sequence ID" value="OIW22260.1"/>
    <property type="molecule type" value="Genomic_DNA"/>
</dbReference>
<reference evidence="2 3" key="1">
    <citation type="submission" date="2016-10" db="EMBL/GenBank/DDBJ databases">
        <title>Draft genome sequence of Coniochaeta ligniaria NRRL30616, a lignocellulolytic fungus for bioabatement of inhibitors in plant biomass hydrolysates.</title>
        <authorList>
            <consortium name="DOE Joint Genome Institute"/>
            <person name="Jimenez D.J."/>
            <person name="Hector R.E."/>
            <person name="Riley R."/>
            <person name="Sun H."/>
            <person name="Grigoriev I.V."/>
            <person name="Van Elsas J.D."/>
            <person name="Nichols N.N."/>
        </authorList>
    </citation>
    <scope>NUCLEOTIDE SEQUENCE [LARGE SCALE GENOMIC DNA]</scope>
    <source>
        <strain evidence="2 3">NRRL 30616</strain>
    </source>
</reference>
<feature type="compositionally biased region" description="Basic and acidic residues" evidence="1">
    <location>
        <begin position="320"/>
        <end position="346"/>
    </location>
</feature>
<gene>
    <name evidence="2" type="ORF">CONLIGDRAFT_650696</name>
</gene>
<evidence type="ECO:0000313" key="2">
    <source>
        <dbReference type="EMBL" id="OIW22260.1"/>
    </source>
</evidence>
<feature type="compositionally biased region" description="Basic and acidic residues" evidence="1">
    <location>
        <begin position="449"/>
        <end position="461"/>
    </location>
</feature>
<proteinExistence type="predicted"/>
<feature type="region of interest" description="Disordered" evidence="1">
    <location>
        <begin position="379"/>
        <end position="484"/>
    </location>
</feature>
<feature type="compositionally biased region" description="Basic and acidic residues" evidence="1">
    <location>
        <begin position="390"/>
        <end position="421"/>
    </location>
</feature>
<feature type="compositionally biased region" description="Basic and acidic residues" evidence="1">
    <location>
        <begin position="210"/>
        <end position="226"/>
    </location>
</feature>
<protein>
    <submittedName>
        <fullName evidence="2">Uncharacterized protein</fullName>
    </submittedName>
</protein>
<feature type="region of interest" description="Disordered" evidence="1">
    <location>
        <begin position="246"/>
        <end position="290"/>
    </location>
</feature>
<feature type="region of interest" description="Disordered" evidence="1">
    <location>
        <begin position="1"/>
        <end position="77"/>
    </location>
</feature>
<feature type="region of interest" description="Disordered" evidence="1">
    <location>
        <begin position="147"/>
        <end position="226"/>
    </location>
</feature>
<feature type="compositionally biased region" description="Polar residues" evidence="1">
    <location>
        <begin position="65"/>
        <end position="77"/>
    </location>
</feature>
<dbReference type="InParanoid" id="A0A1J7IZF2"/>
<feature type="compositionally biased region" description="Basic residues" evidence="1">
    <location>
        <begin position="379"/>
        <end position="389"/>
    </location>
</feature>
<accession>A0A1J7IZF2</accession>
<organism evidence="2 3">
    <name type="scientific">Coniochaeta ligniaria NRRL 30616</name>
    <dbReference type="NCBI Taxonomy" id="1408157"/>
    <lineage>
        <taxon>Eukaryota</taxon>
        <taxon>Fungi</taxon>
        <taxon>Dikarya</taxon>
        <taxon>Ascomycota</taxon>
        <taxon>Pezizomycotina</taxon>
        <taxon>Sordariomycetes</taxon>
        <taxon>Sordariomycetidae</taxon>
        <taxon>Coniochaetales</taxon>
        <taxon>Coniochaetaceae</taxon>
        <taxon>Coniochaeta</taxon>
    </lineage>
</organism>
<name>A0A1J7IZF2_9PEZI</name>
<dbReference type="AlphaFoldDB" id="A0A1J7IZF2"/>
<feature type="region of interest" description="Disordered" evidence="1">
    <location>
        <begin position="304"/>
        <end position="363"/>
    </location>
</feature>
<dbReference type="Proteomes" id="UP000182658">
    <property type="component" value="Unassembled WGS sequence"/>
</dbReference>
<feature type="compositionally biased region" description="Polar residues" evidence="1">
    <location>
        <begin position="15"/>
        <end position="24"/>
    </location>
</feature>
<sequence>MVSGSSAAKAGPNYTKPTATSSQRATRKQTLEKRASSQPPQPTPPPLSARPRSTQPSDPPAANMSRPSSSSPTFDFLNSTKVYRGKLPNRSVSVTAAADRQPVDPALRLAQLDNFAKHIGAGEEKSDEWEPHRRALAKDDIAAYAAEKASGDGSPAPVDGQPGWPFPEAWSNPKSFSSTLTHIRKRRKADAEDEGLFRSPPCPSPVAKGKAKEREQERGLPGRDVEVLEVPSTLGLEYLDLADRQPPAAAGVASASTSVPGAFPHSTQAEAQHLPAVAPPDAGLLHDPVKKWLSPDGRRWVKRRLASPLAVPAAPVTNVRDADRRRVEDEGSDSDRRGSRDGAEEELRSDEEAGSDSPSVRALNEEAKDWYKWWLARHRAKKEKRREGKKKVVGEETHPNRRDGDEVGGRKVAKGGDDVVRPDASGSRDASMSSERDDVLDGAGGTPRTTKETGNRPRAGDDDGAYLVSDVDDERGKRRRYRRG</sequence>
<evidence type="ECO:0000256" key="1">
    <source>
        <dbReference type="SAM" id="MobiDB-lite"/>
    </source>
</evidence>
<feature type="compositionally biased region" description="Low complexity" evidence="1">
    <location>
        <begin position="246"/>
        <end position="262"/>
    </location>
</feature>
<feature type="compositionally biased region" description="Polar residues" evidence="1">
    <location>
        <begin position="172"/>
        <end position="181"/>
    </location>
</feature>
<feature type="compositionally biased region" description="Low complexity" evidence="1">
    <location>
        <begin position="306"/>
        <end position="316"/>
    </location>
</feature>
<keyword evidence="3" id="KW-1185">Reference proteome</keyword>